<sequence length="786" mass="84470">MVDGLSEVAGPSTTISPSAAPGKYSSGHLAALAFAAFAAGCLHVHLLLFAIIVVVALQIVPGGDDVDKADWSDADAGRPWVADHGEWINSFLSDVWPRHQHLLESRLRLALSTKMAALKSTGIHSVSLASFRIVRGRPRITKLLAHCIPAAPGGTSVRARPGPDLDHALDFELSYDGLVDIRFNVRLVVGSVVVRVRLTHVHSRARLRFYNRLADRPFFGGFTCELLSDPDPTLDFDVRVGYVDASKVPFVEEFILSHLYKIVRTTKLDFRLAPNVDEPPLPVFCPTGLLSVRVLGTHHNLSGVVGGAPDLQAVLASDMANVTFEMAVGTQTHTCTASASYTEKACVFIVSPFTITADGSSKRSSSDTESTLRLRVLVNGKLSWKGKTDIDDVFRSMEPSCIDWDVRMKRKQVGSIVRLRLLWEPLIPPTQASGPIVQKGLESWFRSRNASPRDIALPSEYAGIVRITIDSVTIDAIAADGWVPVVQVSLADQLRACTMDSAASAGRIVSQTADFSSVDCVVEFLVSIDAFVQSKVVLRVFDNRNLVGAVALDLSQLIFVDDGQFEGTLVVDNGAHATIVCSAEFHPSVFLVHVGQRNVFLSAPVQQSSRRRSSLSQQTRPETRPDDARWASTSQVPTAHTTPDTSVSPARRHSLPVALFASPPPNETLEQIVERTLEQIVTAAVQGSTLLSPHNGGTVISAAAAAAGGDDDDDDDGDDGTNGVRKANRRSPSVSQTVELSGRASETCLLAICSTRAFSLCVLGCRYVVEGRGQALAVVSEAPIGS</sequence>
<feature type="region of interest" description="Disordered" evidence="6">
    <location>
        <begin position="705"/>
        <end position="738"/>
    </location>
</feature>
<evidence type="ECO:0000256" key="5">
    <source>
        <dbReference type="ARBA" id="ARBA00023136"/>
    </source>
</evidence>
<feature type="region of interest" description="Disordered" evidence="6">
    <location>
        <begin position="610"/>
        <end position="651"/>
    </location>
</feature>
<dbReference type="PANTHER" id="PTHR10774">
    <property type="entry name" value="EXTENDED SYNAPTOTAGMIN-RELATED"/>
    <property type="match status" value="1"/>
</dbReference>
<dbReference type="GO" id="GO:0006869">
    <property type="term" value="P:lipid transport"/>
    <property type="evidence" value="ECO:0007669"/>
    <property type="project" value="UniProtKB-KW"/>
</dbReference>
<feature type="compositionally biased region" description="Polar residues" evidence="6">
    <location>
        <begin position="631"/>
        <end position="648"/>
    </location>
</feature>
<organism evidence="9 10">
    <name type="scientific">Plasmodiophora brassicae</name>
    <name type="common">Clubroot disease agent</name>
    <dbReference type="NCBI Taxonomy" id="37360"/>
    <lineage>
        <taxon>Eukaryota</taxon>
        <taxon>Sar</taxon>
        <taxon>Rhizaria</taxon>
        <taxon>Endomyxa</taxon>
        <taxon>Phytomyxea</taxon>
        <taxon>Plasmodiophorida</taxon>
        <taxon>Plasmodiophoridae</taxon>
        <taxon>Plasmodiophora</taxon>
    </lineage>
</organism>
<accession>A0A0G4IZL0</accession>
<feature type="transmembrane region" description="Helical" evidence="7">
    <location>
        <begin position="29"/>
        <end position="57"/>
    </location>
</feature>
<evidence type="ECO:0000256" key="2">
    <source>
        <dbReference type="ARBA" id="ARBA00022448"/>
    </source>
</evidence>
<reference evidence="9 10" key="1">
    <citation type="submission" date="2015-02" db="EMBL/GenBank/DDBJ databases">
        <authorList>
            <person name="Chooi Y.-H."/>
        </authorList>
    </citation>
    <scope>NUCLEOTIDE SEQUENCE [LARGE SCALE GENOMIC DNA]</scope>
    <source>
        <strain evidence="9">E3</strain>
    </source>
</reference>
<name>A0A0G4IZL0_PLABS</name>
<dbReference type="GO" id="GO:0005783">
    <property type="term" value="C:endoplasmic reticulum"/>
    <property type="evidence" value="ECO:0007669"/>
    <property type="project" value="TreeGrafter"/>
</dbReference>
<keyword evidence="4" id="KW-0446">Lipid-binding</keyword>
<keyword evidence="10" id="KW-1185">Reference proteome</keyword>
<dbReference type="PROSITE" id="PS51847">
    <property type="entry name" value="SMP"/>
    <property type="match status" value="1"/>
</dbReference>
<protein>
    <recommendedName>
        <fullName evidence="8">SMP-LTD domain-containing protein</fullName>
    </recommendedName>
</protein>
<dbReference type="EMBL" id="CDSF01000101">
    <property type="protein sequence ID" value="CEP00735.1"/>
    <property type="molecule type" value="Genomic_DNA"/>
</dbReference>
<keyword evidence="7" id="KW-0812">Transmembrane</keyword>
<dbReference type="GO" id="GO:0016020">
    <property type="term" value="C:membrane"/>
    <property type="evidence" value="ECO:0007669"/>
    <property type="project" value="UniProtKB-SubCell"/>
</dbReference>
<evidence type="ECO:0000259" key="8">
    <source>
        <dbReference type="PROSITE" id="PS51847"/>
    </source>
</evidence>
<dbReference type="PANTHER" id="PTHR10774:SF190">
    <property type="entry name" value="C2 CALCIUM_LIPID-BINDING ENDONUCLEASE_EXONUCLEASE_PHOSPHATASE-RELATED"/>
    <property type="match status" value="1"/>
</dbReference>
<dbReference type="STRING" id="37360.A0A0G4IZL0"/>
<dbReference type="GO" id="GO:0008289">
    <property type="term" value="F:lipid binding"/>
    <property type="evidence" value="ECO:0007669"/>
    <property type="project" value="UniProtKB-KW"/>
</dbReference>
<evidence type="ECO:0000256" key="4">
    <source>
        <dbReference type="ARBA" id="ARBA00023121"/>
    </source>
</evidence>
<evidence type="ECO:0000256" key="7">
    <source>
        <dbReference type="SAM" id="Phobius"/>
    </source>
</evidence>
<keyword evidence="7" id="KW-1133">Transmembrane helix</keyword>
<dbReference type="AlphaFoldDB" id="A0A0G4IZL0"/>
<dbReference type="InterPro" id="IPR031468">
    <property type="entry name" value="SMP_LBD"/>
</dbReference>
<evidence type="ECO:0000256" key="1">
    <source>
        <dbReference type="ARBA" id="ARBA00004370"/>
    </source>
</evidence>
<evidence type="ECO:0000256" key="6">
    <source>
        <dbReference type="SAM" id="MobiDB-lite"/>
    </source>
</evidence>
<comment type="subcellular location">
    <subcellularLocation>
        <location evidence="1">Membrane</location>
    </subcellularLocation>
</comment>
<keyword evidence="3" id="KW-0445">Lipid transport</keyword>
<dbReference type="InterPro" id="IPR045050">
    <property type="entry name" value="Synaptotagmin_plant"/>
</dbReference>
<keyword evidence="5 7" id="KW-0472">Membrane</keyword>
<keyword evidence="2" id="KW-0813">Transport</keyword>
<feature type="compositionally biased region" description="Acidic residues" evidence="6">
    <location>
        <begin position="709"/>
        <end position="719"/>
    </location>
</feature>
<evidence type="ECO:0000256" key="3">
    <source>
        <dbReference type="ARBA" id="ARBA00023055"/>
    </source>
</evidence>
<evidence type="ECO:0000313" key="10">
    <source>
        <dbReference type="Proteomes" id="UP000039324"/>
    </source>
</evidence>
<proteinExistence type="predicted"/>
<feature type="domain" description="SMP-LTD" evidence="8">
    <location>
        <begin position="81"/>
        <end position="282"/>
    </location>
</feature>
<gene>
    <name evidence="9" type="ORF">PBRA_001789</name>
</gene>
<feature type="region of interest" description="Disordered" evidence="6">
    <location>
        <begin position="1"/>
        <end position="20"/>
    </location>
</feature>
<dbReference type="Proteomes" id="UP000039324">
    <property type="component" value="Unassembled WGS sequence"/>
</dbReference>
<evidence type="ECO:0000313" key="9">
    <source>
        <dbReference type="EMBL" id="CEP00735.1"/>
    </source>
</evidence>